<gene>
    <name evidence="3" type="ORF">SAMN06297382_0178</name>
</gene>
<evidence type="ECO:0000313" key="4">
    <source>
        <dbReference type="Proteomes" id="UP000198346"/>
    </source>
</evidence>
<accession>A0A239PIS1</accession>
<proteinExistence type="predicted"/>
<reference evidence="3 4" key="1">
    <citation type="submission" date="2017-07" db="EMBL/GenBank/DDBJ databases">
        <authorList>
            <person name="Sun Z.S."/>
            <person name="Albrecht U."/>
            <person name="Echele G."/>
            <person name="Lee C.C."/>
        </authorList>
    </citation>
    <scope>NUCLEOTIDE SEQUENCE [LARGE SCALE GENOMIC DNA]</scope>
    <source>
        <strain evidence="3 4">CGMCC 1.12710</strain>
    </source>
</reference>
<feature type="compositionally biased region" description="Acidic residues" evidence="1">
    <location>
        <begin position="125"/>
        <end position="144"/>
    </location>
</feature>
<protein>
    <submittedName>
        <fullName evidence="3">Uncharacterized protein</fullName>
    </submittedName>
</protein>
<name>A0A239PIS1_9PROT</name>
<evidence type="ECO:0000256" key="2">
    <source>
        <dbReference type="SAM" id="Phobius"/>
    </source>
</evidence>
<dbReference type="EMBL" id="FZQA01000001">
    <property type="protein sequence ID" value="SNT67686.1"/>
    <property type="molecule type" value="Genomic_DNA"/>
</dbReference>
<dbReference type="AlphaFoldDB" id="A0A239PIS1"/>
<sequence length="339" mass="36070">MSLRAAVAALVCLALLVLAARLIAGFHDGGLADLLTILAFAGGSIWCALAAWTAIPAAFLTIIAAFAAFADSQDEEEPRRRGGSVGAAAFFFLLAVGLIWLAFACANRTAEAAAPPPAAIVEPEPASEPEPEPPPPEDEPEPEPEPVAAPSPPAPTPEVFAAPVYWEYMYPLILDGDYRRSPSMITRLDRLFPLDDPDGETRALLCGKAWVAIAGAASQEGPRARNERRARLRAELALAAAGRWLDAHAAEDCPRPALVGLDLGQHAATVEAPRMDGTDTAWQRQILIVTRMAAAEEMTGADKALEEVRAFYDDPQGRAALLAGRVYSRPAHIFAPDAR</sequence>
<evidence type="ECO:0000256" key="1">
    <source>
        <dbReference type="SAM" id="MobiDB-lite"/>
    </source>
</evidence>
<dbReference type="Proteomes" id="UP000198346">
    <property type="component" value="Unassembled WGS sequence"/>
</dbReference>
<keyword evidence="4" id="KW-1185">Reference proteome</keyword>
<dbReference type="RefSeq" id="WP_089410708.1">
    <property type="nucleotide sequence ID" value="NZ_FZQA01000001.1"/>
</dbReference>
<organism evidence="3 4">
    <name type="scientific">Amphiplicatus metriothermophilus</name>
    <dbReference type="NCBI Taxonomy" id="1519374"/>
    <lineage>
        <taxon>Bacteria</taxon>
        <taxon>Pseudomonadati</taxon>
        <taxon>Pseudomonadota</taxon>
        <taxon>Alphaproteobacteria</taxon>
        <taxon>Parvularculales</taxon>
        <taxon>Parvularculaceae</taxon>
        <taxon>Amphiplicatus</taxon>
    </lineage>
</organism>
<keyword evidence="2" id="KW-1133">Transmembrane helix</keyword>
<feature type="compositionally biased region" description="Pro residues" evidence="1">
    <location>
        <begin position="145"/>
        <end position="154"/>
    </location>
</feature>
<feature type="transmembrane region" description="Helical" evidence="2">
    <location>
        <begin position="43"/>
        <end position="70"/>
    </location>
</feature>
<feature type="transmembrane region" description="Helical" evidence="2">
    <location>
        <begin position="82"/>
        <end position="103"/>
    </location>
</feature>
<evidence type="ECO:0000313" key="3">
    <source>
        <dbReference type="EMBL" id="SNT67686.1"/>
    </source>
</evidence>
<feature type="region of interest" description="Disordered" evidence="1">
    <location>
        <begin position="115"/>
        <end position="154"/>
    </location>
</feature>
<keyword evidence="2" id="KW-0472">Membrane</keyword>
<keyword evidence="2" id="KW-0812">Transmembrane</keyword>